<feature type="compositionally biased region" description="Basic and acidic residues" evidence="1">
    <location>
        <begin position="69"/>
        <end position="81"/>
    </location>
</feature>
<reference evidence="2" key="1">
    <citation type="journal article" date="2023" name="ISME J.">
        <title>Emergence of putative energy parasites within Clostridia revealed by genome analysis of a novel endosymbiotic clade.</title>
        <authorList>
            <person name="Takahashi K."/>
            <person name="Kuwahara H."/>
            <person name="Horikawa Y."/>
            <person name="Izawa K."/>
            <person name="Kato D."/>
            <person name="Inagaki T."/>
            <person name="Yuki M."/>
            <person name="Ohkuma M."/>
            <person name="Hongoh Y."/>
        </authorList>
    </citation>
    <scope>NUCLEOTIDE SEQUENCE</scope>
    <source>
        <strain evidence="2">CfP3-15</strain>
    </source>
</reference>
<gene>
    <name evidence="2" type="ORF">CfP315_0264</name>
</gene>
<dbReference type="AlphaFoldDB" id="A0AA48HUT1"/>
<proteinExistence type="predicted"/>
<organism evidence="2">
    <name type="scientific">Candidatus Improbicoccus pseudotrichonymphae</name>
    <dbReference type="NCBI Taxonomy" id="3033792"/>
    <lineage>
        <taxon>Bacteria</taxon>
        <taxon>Bacillati</taxon>
        <taxon>Bacillota</taxon>
        <taxon>Clostridia</taxon>
        <taxon>Candidatus Improbicoccus</taxon>
    </lineage>
</organism>
<dbReference type="Proteomes" id="UP001337580">
    <property type="component" value="Chromosome"/>
</dbReference>
<dbReference type="EMBL" id="AP027924">
    <property type="protein sequence ID" value="BED91743.1"/>
    <property type="molecule type" value="Genomic_DNA"/>
</dbReference>
<sequence>MKKEKINNNENNKKINKNNKIISSILAVIMCCQPLVGAVKPDSQPVDIKEMDSKETVEITEDKDENENKDESKKNDAVDKSEGFSSLAKTIFGVVVSQALLS</sequence>
<feature type="compositionally biased region" description="Acidic residues" evidence="1">
    <location>
        <begin position="58"/>
        <end position="68"/>
    </location>
</feature>
<evidence type="ECO:0000256" key="1">
    <source>
        <dbReference type="SAM" id="MobiDB-lite"/>
    </source>
</evidence>
<feature type="region of interest" description="Disordered" evidence="1">
    <location>
        <begin position="42"/>
        <end position="81"/>
    </location>
</feature>
<name>A0AA48HUT1_9FIRM</name>
<feature type="compositionally biased region" description="Basic and acidic residues" evidence="1">
    <location>
        <begin position="47"/>
        <end position="57"/>
    </location>
</feature>
<accession>A0AA48HUT1</accession>
<protein>
    <submittedName>
        <fullName evidence="2">Uncharacterized protein</fullName>
    </submittedName>
</protein>
<dbReference type="KEGG" id="ips:CfP315_0264"/>
<evidence type="ECO:0000313" key="2">
    <source>
        <dbReference type="EMBL" id="BED91743.1"/>
    </source>
</evidence>